<evidence type="ECO:0000313" key="2">
    <source>
        <dbReference type="Proteomes" id="UP000824201"/>
    </source>
</evidence>
<dbReference type="EMBL" id="DVHN01000093">
    <property type="protein sequence ID" value="HIR88789.1"/>
    <property type="molecule type" value="Genomic_DNA"/>
</dbReference>
<dbReference type="AlphaFoldDB" id="A0A9D1EEH2"/>
<sequence length="88" mass="10157">MKENYVYPAIVRKMGEEIEVSFLDFPDLIAVADDENEIIRAAQEVLALTILDYVDQGKKLPEPSMASGNIIYIHVWMPYFKNTTKEIY</sequence>
<feature type="non-terminal residue" evidence="1">
    <location>
        <position position="88"/>
    </location>
</feature>
<protein>
    <submittedName>
        <fullName evidence="1">Type II toxin-antitoxin system HicB family antitoxin</fullName>
    </submittedName>
</protein>
<name>A0A9D1EEH2_9FIRM</name>
<dbReference type="SUPFAM" id="SSF143100">
    <property type="entry name" value="TTHA1013/TTHA0281-like"/>
    <property type="match status" value="1"/>
</dbReference>
<reference evidence="1" key="1">
    <citation type="submission" date="2020-10" db="EMBL/GenBank/DDBJ databases">
        <authorList>
            <person name="Gilroy R."/>
        </authorList>
    </citation>
    <scope>NUCLEOTIDE SEQUENCE</scope>
    <source>
        <strain evidence="1">ChiW13-3771</strain>
    </source>
</reference>
<dbReference type="Proteomes" id="UP000824201">
    <property type="component" value="Unassembled WGS sequence"/>
</dbReference>
<evidence type="ECO:0000313" key="1">
    <source>
        <dbReference type="EMBL" id="HIR88789.1"/>
    </source>
</evidence>
<reference evidence="1" key="2">
    <citation type="journal article" date="2021" name="PeerJ">
        <title>Extensive microbial diversity within the chicken gut microbiome revealed by metagenomics and culture.</title>
        <authorList>
            <person name="Gilroy R."/>
            <person name="Ravi A."/>
            <person name="Getino M."/>
            <person name="Pursley I."/>
            <person name="Horton D.L."/>
            <person name="Alikhan N.F."/>
            <person name="Baker D."/>
            <person name="Gharbi K."/>
            <person name="Hall N."/>
            <person name="Watson M."/>
            <person name="Adriaenssens E.M."/>
            <person name="Foster-Nyarko E."/>
            <person name="Jarju S."/>
            <person name="Secka A."/>
            <person name="Antonio M."/>
            <person name="Oren A."/>
            <person name="Chaudhuri R.R."/>
            <person name="La Ragione R."/>
            <person name="Hildebrand F."/>
            <person name="Pallen M.J."/>
        </authorList>
    </citation>
    <scope>NUCLEOTIDE SEQUENCE</scope>
    <source>
        <strain evidence="1">ChiW13-3771</strain>
    </source>
</reference>
<organism evidence="1 2">
    <name type="scientific">Candidatus Fimimorpha faecalis</name>
    <dbReference type="NCBI Taxonomy" id="2840824"/>
    <lineage>
        <taxon>Bacteria</taxon>
        <taxon>Bacillati</taxon>
        <taxon>Bacillota</taxon>
        <taxon>Clostridia</taxon>
        <taxon>Eubacteriales</taxon>
        <taxon>Candidatus Fimimorpha</taxon>
    </lineage>
</organism>
<dbReference type="InterPro" id="IPR035069">
    <property type="entry name" value="TTHA1013/TTHA0281-like"/>
</dbReference>
<dbReference type="Gene3D" id="3.30.160.250">
    <property type="match status" value="1"/>
</dbReference>
<gene>
    <name evidence="1" type="ORF">IAC96_07555</name>
</gene>
<accession>A0A9D1EEH2</accession>
<comment type="caution">
    <text evidence="1">The sequence shown here is derived from an EMBL/GenBank/DDBJ whole genome shotgun (WGS) entry which is preliminary data.</text>
</comment>
<proteinExistence type="predicted"/>